<keyword evidence="2" id="KW-0813">Transport</keyword>
<dbReference type="PRINTS" id="PR00337">
    <property type="entry name" value="LEUILEVALBP"/>
</dbReference>
<sequence>MKMTHGVVAILSASALGLAACTGPAEGEGSAVAEQKPVSEDAIVIGIPVGLTGSNSTIAPSIVQASQVAINEINESGGLLGREVAMRVYDDQSGAEGAVKAFTKAILDDGVTGIVGMETSAARNAGQPIAARENVPYIYTSNYEGGACAPNLFIPAPVPIQVSEPAIDYVQEQMDAETWFLVGSDYAYGRGAVNFFSELLTDKGYEVVGTEFNPIDAPDWTSVLQSIRAAEPDAVVSAFAAGAPHVTFFQQWHEGGFDIPHVSLTVDEQTAKDLGETVEGLLYPSPYFTELDNDGNDALLAALEDEFGEEAQLPNYLSVPQYNGVRLLGNAIEQAGSTDSEAIIEALSQVEFEGPSGRVAVDKQHHAALNIWMGEVRPDGTTAVVHDFGLIEPGDQCPGLN</sequence>
<keyword evidence="4" id="KW-0029">Amino-acid transport</keyword>
<evidence type="ECO:0000313" key="8">
    <source>
        <dbReference type="Proteomes" id="UP000437709"/>
    </source>
</evidence>
<dbReference type="Pfam" id="PF13458">
    <property type="entry name" value="Peripla_BP_6"/>
    <property type="match status" value="1"/>
</dbReference>
<dbReference type="PANTHER" id="PTHR47628">
    <property type="match status" value="1"/>
</dbReference>
<dbReference type="GO" id="GO:0006865">
    <property type="term" value="P:amino acid transport"/>
    <property type="evidence" value="ECO:0007669"/>
    <property type="project" value="UniProtKB-KW"/>
</dbReference>
<dbReference type="RefSeq" id="WP_152196849.1">
    <property type="nucleotide sequence ID" value="NZ_VUKD01000009.1"/>
</dbReference>
<reference evidence="7 8" key="1">
    <citation type="submission" date="2019-10" db="EMBL/GenBank/DDBJ databases">
        <title>Georgenia wutianyii sp. nov. and Georgenia yuyongxinii sp. nov. isolated from plateau pika (Ochotona curzoniae) in the Qinghai-Tibet plateau of China.</title>
        <authorList>
            <person name="Tian Z."/>
        </authorList>
    </citation>
    <scope>NUCLEOTIDE SEQUENCE [LARGE SCALE GENOMIC DNA]</scope>
    <source>
        <strain evidence="7 8">JCM 19765</strain>
    </source>
</reference>
<dbReference type="EMBL" id="WHPC01000076">
    <property type="protein sequence ID" value="MPV38362.1"/>
    <property type="molecule type" value="Genomic_DNA"/>
</dbReference>
<dbReference type="PANTHER" id="PTHR47628:SF1">
    <property type="entry name" value="ALIPHATIC AMIDASE EXPRESSION-REGULATING PROTEIN"/>
    <property type="match status" value="1"/>
</dbReference>
<dbReference type="InterPro" id="IPR000709">
    <property type="entry name" value="Leu_Ile_Val-bd"/>
</dbReference>
<dbReference type="CDD" id="cd06331">
    <property type="entry name" value="PBP1_AmiC-like"/>
    <property type="match status" value="1"/>
</dbReference>
<keyword evidence="3 5" id="KW-0732">Signal</keyword>
<dbReference type="PROSITE" id="PS51257">
    <property type="entry name" value="PROKAR_LIPOPROTEIN"/>
    <property type="match status" value="1"/>
</dbReference>
<dbReference type="InterPro" id="IPR028081">
    <property type="entry name" value="Leu-bd"/>
</dbReference>
<dbReference type="Gene3D" id="3.40.50.2300">
    <property type="match status" value="2"/>
</dbReference>
<dbReference type="OrthoDB" id="7337537at2"/>
<comment type="similarity">
    <text evidence="1">Belongs to the leucine-binding protein family.</text>
</comment>
<gene>
    <name evidence="7" type="ORF">GB881_15180</name>
</gene>
<comment type="caution">
    <text evidence="7">The sequence shown here is derived from an EMBL/GenBank/DDBJ whole genome shotgun (WGS) entry which is preliminary data.</text>
</comment>
<dbReference type="AlphaFoldDB" id="A0A6N7EJ02"/>
<dbReference type="SUPFAM" id="SSF53822">
    <property type="entry name" value="Periplasmic binding protein-like I"/>
    <property type="match status" value="1"/>
</dbReference>
<feature type="domain" description="Leucine-binding protein" evidence="6">
    <location>
        <begin position="43"/>
        <end position="380"/>
    </location>
</feature>
<evidence type="ECO:0000256" key="3">
    <source>
        <dbReference type="ARBA" id="ARBA00022729"/>
    </source>
</evidence>
<name>A0A6N7EJ02_9MICO</name>
<evidence type="ECO:0000256" key="5">
    <source>
        <dbReference type="SAM" id="SignalP"/>
    </source>
</evidence>
<dbReference type="Proteomes" id="UP000437709">
    <property type="component" value="Unassembled WGS sequence"/>
</dbReference>
<evidence type="ECO:0000313" key="7">
    <source>
        <dbReference type="EMBL" id="MPV38362.1"/>
    </source>
</evidence>
<proteinExistence type="inferred from homology"/>
<evidence type="ECO:0000256" key="4">
    <source>
        <dbReference type="ARBA" id="ARBA00022970"/>
    </source>
</evidence>
<evidence type="ECO:0000256" key="2">
    <source>
        <dbReference type="ARBA" id="ARBA00022448"/>
    </source>
</evidence>
<evidence type="ECO:0000256" key="1">
    <source>
        <dbReference type="ARBA" id="ARBA00010062"/>
    </source>
</evidence>
<accession>A0A6N7EJ02</accession>
<evidence type="ECO:0000259" key="6">
    <source>
        <dbReference type="Pfam" id="PF13458"/>
    </source>
</evidence>
<feature type="chain" id="PRO_5038414594" evidence="5">
    <location>
        <begin position="20"/>
        <end position="401"/>
    </location>
</feature>
<dbReference type="InterPro" id="IPR028082">
    <property type="entry name" value="Peripla_BP_I"/>
</dbReference>
<keyword evidence="8" id="KW-1185">Reference proteome</keyword>
<feature type="signal peptide" evidence="5">
    <location>
        <begin position="1"/>
        <end position="19"/>
    </location>
</feature>
<organism evidence="7 8">
    <name type="scientific">Georgenia subflava</name>
    <dbReference type="NCBI Taxonomy" id="1622177"/>
    <lineage>
        <taxon>Bacteria</taxon>
        <taxon>Bacillati</taxon>
        <taxon>Actinomycetota</taxon>
        <taxon>Actinomycetes</taxon>
        <taxon>Micrococcales</taxon>
        <taxon>Bogoriellaceae</taxon>
        <taxon>Georgenia</taxon>
    </lineage>
</organism>
<protein>
    <submittedName>
        <fullName evidence="7">ABC transporter substrate-binding protein</fullName>
    </submittedName>
</protein>